<evidence type="ECO:0000256" key="2">
    <source>
        <dbReference type="ARBA" id="ARBA00022490"/>
    </source>
</evidence>
<keyword evidence="4" id="KW-0547">Nucleotide-binding</keyword>
<dbReference type="Gene3D" id="1.10.10.60">
    <property type="entry name" value="Homeodomain-like"/>
    <property type="match status" value="1"/>
</dbReference>
<evidence type="ECO:0000256" key="5">
    <source>
        <dbReference type="ARBA" id="ARBA00022840"/>
    </source>
</evidence>
<evidence type="ECO:0000259" key="10">
    <source>
        <dbReference type="PROSITE" id="PS50045"/>
    </source>
</evidence>
<name>A0ABT2YQI3_9GAMM</name>
<sequence>MRLEIQCEDRIGMVSEILSLLVSSHIDIRLIEIDSNRRCIYCGFSDIPFPTLQKLLADIRRLESVKDVRTVMFTPFEQEHSSLYSLLEALPDGAILVDLKGNITMMTRKAEAAFKVTGADFLHVPFSQLVKSLNTSKGMWSRPQKSVKKYVRIANQKLLLEINPILAADEEGVKKPVASAVYVKTEAGRFDREIDHHPLASRNALATSLKNVFSENEVKSAAMQRVLSDAEAFCSLDFPVLIQGEFGVGKKRLSKVMFDYWEQQQCDTPVLVTHHAKDITLENIDALYSSSDWLVIEDIQQLRPSVQAWLLDKLAHSDEPNENFDTVQNKARIIGLTSLNTAQILEGCGFSKALYFSLSKLSLSIPSLRDRKEDIAGLLESTLSELSTRHGIPTPSVSEKAKLKLSLYDWPGNLSELENICTQLLLTKTHSHLEAEDIDFPSMEAAIPISLINNSLESTVKHWESALLRKMYVDFPSSRRLAKAVGVSHSTIAVKLKEYGIQSKKPD</sequence>
<keyword evidence="13" id="KW-1185">Reference proteome</keyword>
<keyword evidence="5" id="KW-0067">ATP-binding</keyword>
<comment type="subcellular location">
    <subcellularLocation>
        <location evidence="1">Cytoplasm</location>
    </subcellularLocation>
</comment>
<feature type="domain" description="Sigma-54 factor interaction" evidence="10">
    <location>
        <begin position="219"/>
        <end position="426"/>
    </location>
</feature>
<evidence type="ECO:0000313" key="13">
    <source>
        <dbReference type="Proteomes" id="UP001209713"/>
    </source>
</evidence>
<dbReference type="NCBIfam" id="TIGR04381">
    <property type="entry name" value="HTH_TypR"/>
    <property type="match status" value="1"/>
</dbReference>
<evidence type="ECO:0000256" key="3">
    <source>
        <dbReference type="ARBA" id="ARBA00022491"/>
    </source>
</evidence>
<gene>
    <name evidence="12" type="ORF">OFY17_04565</name>
</gene>
<dbReference type="InterPro" id="IPR002078">
    <property type="entry name" value="Sigma_54_int"/>
</dbReference>
<dbReference type="Gene3D" id="3.30.70.260">
    <property type="match status" value="1"/>
</dbReference>
<evidence type="ECO:0000256" key="8">
    <source>
        <dbReference type="ARBA" id="ARBA00023159"/>
    </source>
</evidence>
<protein>
    <submittedName>
        <fullName evidence="12">Sigma 54-interacting transcriptional regulator</fullName>
    </submittedName>
</protein>
<reference evidence="12 13" key="1">
    <citation type="submission" date="2022-10" db="EMBL/GenBank/DDBJ databases">
        <title>Marinomonas transparenta sp. nov. and Marinomonas sargassi sp. nov., isolated from marine alga (Sargassum natans (L.) Gaillon).</title>
        <authorList>
            <person name="Wang Y."/>
        </authorList>
    </citation>
    <scope>NUCLEOTIDE SEQUENCE [LARGE SCALE GENOMIC DNA]</scope>
    <source>
        <strain evidence="12 13">C2222</strain>
    </source>
</reference>
<keyword evidence="6" id="KW-0805">Transcription regulation</keyword>
<dbReference type="SUPFAM" id="SSF52540">
    <property type="entry name" value="P-loop containing nucleoside triphosphate hydrolases"/>
    <property type="match status" value="1"/>
</dbReference>
<dbReference type="SUPFAM" id="SSF46689">
    <property type="entry name" value="Homeodomain-like"/>
    <property type="match status" value="1"/>
</dbReference>
<dbReference type="Gene3D" id="3.30.450.20">
    <property type="entry name" value="PAS domain"/>
    <property type="match status" value="1"/>
</dbReference>
<dbReference type="PROSITE" id="PS51671">
    <property type="entry name" value="ACT"/>
    <property type="match status" value="1"/>
</dbReference>
<dbReference type="EMBL" id="JAOVZB010000002">
    <property type="protein sequence ID" value="MCV2402157.1"/>
    <property type="molecule type" value="Genomic_DNA"/>
</dbReference>
<dbReference type="CDD" id="cd04877">
    <property type="entry name" value="ACT_TyrR"/>
    <property type="match status" value="1"/>
</dbReference>
<evidence type="ECO:0000256" key="4">
    <source>
        <dbReference type="ARBA" id="ARBA00022741"/>
    </source>
</evidence>
<dbReference type="Pfam" id="PF25601">
    <property type="entry name" value="AAA_lid_14"/>
    <property type="match status" value="1"/>
</dbReference>
<evidence type="ECO:0000256" key="9">
    <source>
        <dbReference type="ARBA" id="ARBA00023163"/>
    </source>
</evidence>
<dbReference type="InterPro" id="IPR009057">
    <property type="entry name" value="Homeodomain-like_sf"/>
</dbReference>
<dbReference type="Proteomes" id="UP001209713">
    <property type="component" value="Unassembled WGS sequence"/>
</dbReference>
<keyword evidence="8" id="KW-0010">Activator</keyword>
<dbReference type="Gene3D" id="3.40.50.300">
    <property type="entry name" value="P-loop containing nucleotide triphosphate hydrolases"/>
    <property type="match status" value="1"/>
</dbReference>
<dbReference type="Gene3D" id="1.10.8.60">
    <property type="match status" value="1"/>
</dbReference>
<dbReference type="SUPFAM" id="SSF55021">
    <property type="entry name" value="ACT-like"/>
    <property type="match status" value="1"/>
</dbReference>
<organism evidence="12 13">
    <name type="scientific">Marinomonas sargassi</name>
    <dbReference type="NCBI Taxonomy" id="2984494"/>
    <lineage>
        <taxon>Bacteria</taxon>
        <taxon>Pseudomonadati</taxon>
        <taxon>Pseudomonadota</taxon>
        <taxon>Gammaproteobacteria</taxon>
        <taxon>Oceanospirillales</taxon>
        <taxon>Oceanospirillaceae</taxon>
        <taxon>Marinomonas</taxon>
    </lineage>
</organism>
<proteinExistence type="predicted"/>
<dbReference type="InterPro" id="IPR045865">
    <property type="entry name" value="ACT-like_dom_sf"/>
</dbReference>
<dbReference type="Pfam" id="PF14532">
    <property type="entry name" value="Sigma54_activ_2"/>
    <property type="match status" value="1"/>
</dbReference>
<dbReference type="PANTHER" id="PTHR32071:SF3">
    <property type="entry name" value="HTH-TYPE TRANSCRIPTIONAL REGULATORY PROTEIN TYRR"/>
    <property type="match status" value="1"/>
</dbReference>
<dbReference type="Pfam" id="PF18024">
    <property type="entry name" value="HTH_50"/>
    <property type="match status" value="1"/>
</dbReference>
<keyword evidence="2" id="KW-0963">Cytoplasm</keyword>
<dbReference type="PROSITE" id="PS50045">
    <property type="entry name" value="SIGMA54_INTERACT_4"/>
    <property type="match status" value="1"/>
</dbReference>
<evidence type="ECO:0000259" key="11">
    <source>
        <dbReference type="PROSITE" id="PS51671"/>
    </source>
</evidence>
<keyword evidence="9" id="KW-0804">Transcription</keyword>
<dbReference type="InterPro" id="IPR035965">
    <property type="entry name" value="PAS-like_dom_sf"/>
</dbReference>
<keyword evidence="7" id="KW-0238">DNA-binding</keyword>
<dbReference type="InterPro" id="IPR058031">
    <property type="entry name" value="AAA_lid_NorR"/>
</dbReference>
<dbReference type="InterPro" id="IPR027417">
    <property type="entry name" value="P-loop_NTPase"/>
</dbReference>
<accession>A0ABT2YQI3</accession>
<dbReference type="SUPFAM" id="SSF55785">
    <property type="entry name" value="PYP-like sensor domain (PAS domain)"/>
    <property type="match status" value="1"/>
</dbReference>
<evidence type="ECO:0000256" key="6">
    <source>
        <dbReference type="ARBA" id="ARBA00023015"/>
    </source>
</evidence>
<comment type="caution">
    <text evidence="12">The sequence shown here is derived from an EMBL/GenBank/DDBJ whole genome shotgun (WGS) entry which is preliminary data.</text>
</comment>
<dbReference type="InterPro" id="IPR002912">
    <property type="entry name" value="ACT_dom"/>
</dbReference>
<dbReference type="PANTHER" id="PTHR32071">
    <property type="entry name" value="TRANSCRIPTIONAL REGULATORY PROTEIN"/>
    <property type="match status" value="1"/>
</dbReference>
<feature type="domain" description="ACT" evidence="11">
    <location>
        <begin position="2"/>
        <end position="73"/>
    </location>
</feature>
<keyword evidence="3" id="KW-0678">Repressor</keyword>
<evidence type="ECO:0000256" key="7">
    <source>
        <dbReference type="ARBA" id="ARBA00023125"/>
    </source>
</evidence>
<dbReference type="InterPro" id="IPR030828">
    <property type="entry name" value="HTH_TyrR"/>
</dbReference>
<evidence type="ECO:0000313" key="12">
    <source>
        <dbReference type="EMBL" id="MCV2402157.1"/>
    </source>
</evidence>
<evidence type="ECO:0000256" key="1">
    <source>
        <dbReference type="ARBA" id="ARBA00004496"/>
    </source>
</evidence>
<dbReference type="RefSeq" id="WP_263529541.1">
    <property type="nucleotide sequence ID" value="NZ_JAOVZB010000002.1"/>
</dbReference>